<dbReference type="InterPro" id="IPR050414">
    <property type="entry name" value="Fungal_M35_metalloproteases"/>
</dbReference>
<name>A0A8H5G382_9AGAR</name>
<comment type="caution">
    <text evidence="10">The sequence shown here is derived from an EMBL/GenBank/DDBJ whole genome shotgun (WGS) entry which is preliminary data.</text>
</comment>
<keyword evidence="8" id="KW-0732">Signal</keyword>
<dbReference type="GO" id="GO:0046872">
    <property type="term" value="F:metal ion binding"/>
    <property type="evidence" value="ECO:0007669"/>
    <property type="project" value="UniProtKB-KW"/>
</dbReference>
<feature type="chain" id="PRO_5034457760" description="Lysine-specific metallo-endopeptidase domain-containing protein" evidence="8">
    <location>
        <begin position="24"/>
        <end position="368"/>
    </location>
</feature>
<dbReference type="EMBL" id="JAACJM010000051">
    <property type="protein sequence ID" value="KAF5357494.1"/>
    <property type="molecule type" value="Genomic_DNA"/>
</dbReference>
<evidence type="ECO:0000313" key="11">
    <source>
        <dbReference type="Proteomes" id="UP000559256"/>
    </source>
</evidence>
<dbReference type="Proteomes" id="UP000559256">
    <property type="component" value="Unassembled WGS sequence"/>
</dbReference>
<dbReference type="SUPFAM" id="SSF55486">
    <property type="entry name" value="Metalloproteases ('zincins'), catalytic domain"/>
    <property type="match status" value="1"/>
</dbReference>
<dbReference type="Gene3D" id="2.60.40.2970">
    <property type="match status" value="1"/>
</dbReference>
<dbReference type="Gene3D" id="3.40.390.10">
    <property type="entry name" value="Collagenase (Catalytic Domain)"/>
    <property type="match status" value="1"/>
</dbReference>
<evidence type="ECO:0000256" key="2">
    <source>
        <dbReference type="ARBA" id="ARBA00010279"/>
    </source>
</evidence>
<keyword evidence="6" id="KW-0862">Zinc</keyword>
<dbReference type="InterPro" id="IPR029463">
    <property type="entry name" value="Lys_MEP"/>
</dbReference>
<organism evidence="10 11">
    <name type="scientific">Tetrapyrgos nigripes</name>
    <dbReference type="NCBI Taxonomy" id="182062"/>
    <lineage>
        <taxon>Eukaryota</taxon>
        <taxon>Fungi</taxon>
        <taxon>Dikarya</taxon>
        <taxon>Basidiomycota</taxon>
        <taxon>Agaricomycotina</taxon>
        <taxon>Agaricomycetes</taxon>
        <taxon>Agaricomycetidae</taxon>
        <taxon>Agaricales</taxon>
        <taxon>Marasmiineae</taxon>
        <taxon>Marasmiaceae</taxon>
        <taxon>Tetrapyrgos</taxon>
    </lineage>
</organism>
<reference evidence="10 11" key="1">
    <citation type="journal article" date="2020" name="ISME J.">
        <title>Uncovering the hidden diversity of litter-decomposition mechanisms in mushroom-forming fungi.</title>
        <authorList>
            <person name="Floudas D."/>
            <person name="Bentzer J."/>
            <person name="Ahren D."/>
            <person name="Johansson T."/>
            <person name="Persson P."/>
            <person name="Tunlid A."/>
        </authorList>
    </citation>
    <scope>NUCLEOTIDE SEQUENCE [LARGE SCALE GENOMIC DNA]</scope>
    <source>
        <strain evidence="10 11">CBS 291.85</strain>
    </source>
</reference>
<feature type="signal peptide" evidence="8">
    <location>
        <begin position="1"/>
        <end position="23"/>
    </location>
</feature>
<dbReference type="SMART" id="SM01351">
    <property type="entry name" value="Aspzincin_M35"/>
    <property type="match status" value="1"/>
</dbReference>
<accession>A0A8H5G382</accession>
<sequence length="368" mass="40750">MLSSTKLHSFASALIIYALSASATQELTLKLTGTEIADGVDNLKVVASLSNTGDETLQVLNDPRSILSSHPTNSFSISDADGAAPSFNGMKVKYSPSFAARKNYTNAFTTLTPGQSVEVEHDLSNAYNFTQSGASRYNIIPASTFYIYDLQTQEVSKLKAKIQGEHSSKLHGRLAVSRRSFAKRCDDDHDDDEEPTGPAFQKCNHKQRRQIRRAVQVATKYAHNAHDYLTDHTNATDRYETWFGEYNKTRHRTVTKHYANLVEQGYKNYTYDCGTCDDNGTFAYVYTEPDAFGTIYLCGAFWRANATGTDSRGGTLVHESTHFTKLAGTADHVYGQSGAKDLAKEDPDEAITNADTHEYFAENHPALD</sequence>
<evidence type="ECO:0000256" key="6">
    <source>
        <dbReference type="ARBA" id="ARBA00022833"/>
    </source>
</evidence>
<keyword evidence="3" id="KW-0645">Protease</keyword>
<keyword evidence="4" id="KW-0479">Metal-binding</keyword>
<dbReference type="Pfam" id="PF14521">
    <property type="entry name" value="Aspzincin_M35"/>
    <property type="match status" value="1"/>
</dbReference>
<dbReference type="PANTHER" id="PTHR37016:SF3">
    <property type="entry name" value="NEUTRAL PROTEASE 2-RELATED"/>
    <property type="match status" value="1"/>
</dbReference>
<dbReference type="InterPro" id="IPR024079">
    <property type="entry name" value="MetalloPept_cat_dom_sf"/>
</dbReference>
<protein>
    <recommendedName>
        <fullName evidence="9">Lysine-specific metallo-endopeptidase domain-containing protein</fullName>
    </recommendedName>
</protein>
<evidence type="ECO:0000256" key="1">
    <source>
        <dbReference type="ARBA" id="ARBA00001947"/>
    </source>
</evidence>
<evidence type="ECO:0000259" key="9">
    <source>
        <dbReference type="SMART" id="SM01351"/>
    </source>
</evidence>
<evidence type="ECO:0000256" key="3">
    <source>
        <dbReference type="ARBA" id="ARBA00022670"/>
    </source>
</evidence>
<feature type="domain" description="Lysine-specific metallo-endopeptidase" evidence="9">
    <location>
        <begin position="227"/>
        <end position="362"/>
    </location>
</feature>
<proteinExistence type="inferred from homology"/>
<evidence type="ECO:0000256" key="7">
    <source>
        <dbReference type="ARBA" id="ARBA00023049"/>
    </source>
</evidence>
<keyword evidence="5" id="KW-0378">Hydrolase</keyword>
<dbReference type="GO" id="GO:0004222">
    <property type="term" value="F:metalloendopeptidase activity"/>
    <property type="evidence" value="ECO:0007669"/>
    <property type="project" value="InterPro"/>
</dbReference>
<evidence type="ECO:0000256" key="4">
    <source>
        <dbReference type="ARBA" id="ARBA00022723"/>
    </source>
</evidence>
<dbReference type="AlphaFoldDB" id="A0A8H5G382"/>
<dbReference type="OrthoDB" id="412874at2759"/>
<gene>
    <name evidence="10" type="ORF">D9758_012510</name>
</gene>
<keyword evidence="11" id="KW-1185">Reference proteome</keyword>
<comment type="cofactor">
    <cofactor evidence="1">
        <name>Zn(2+)</name>
        <dbReference type="ChEBI" id="CHEBI:29105"/>
    </cofactor>
</comment>
<evidence type="ECO:0000313" key="10">
    <source>
        <dbReference type="EMBL" id="KAF5357494.1"/>
    </source>
</evidence>
<evidence type="ECO:0000256" key="8">
    <source>
        <dbReference type="SAM" id="SignalP"/>
    </source>
</evidence>
<keyword evidence="7" id="KW-0482">Metalloprotease</keyword>
<dbReference type="GO" id="GO:0006508">
    <property type="term" value="P:proteolysis"/>
    <property type="evidence" value="ECO:0007669"/>
    <property type="project" value="UniProtKB-KW"/>
</dbReference>
<dbReference type="PANTHER" id="PTHR37016">
    <property type="match status" value="1"/>
</dbReference>
<comment type="similarity">
    <text evidence="2">Belongs to the peptidase M35 family.</text>
</comment>
<evidence type="ECO:0000256" key="5">
    <source>
        <dbReference type="ARBA" id="ARBA00022801"/>
    </source>
</evidence>